<dbReference type="EMBL" id="WSRP01000011">
    <property type="protein sequence ID" value="MVX56523.1"/>
    <property type="molecule type" value="Genomic_DNA"/>
</dbReference>
<protein>
    <recommendedName>
        <fullName evidence="1">ATP-dependent Clp protease adapter protein ClpS</fullName>
    </recommendedName>
</protein>
<keyword evidence="3" id="KW-0378">Hydrolase</keyword>
<comment type="similarity">
    <text evidence="1">Belongs to the ClpS family.</text>
</comment>
<dbReference type="AlphaFoldDB" id="A0A6L6YII1"/>
<dbReference type="PANTHER" id="PTHR33473">
    <property type="entry name" value="ATP-DEPENDENT CLP PROTEASE ADAPTER PROTEIN CLPS1, CHLOROPLASTIC"/>
    <property type="match status" value="1"/>
</dbReference>
<dbReference type="InterPro" id="IPR022935">
    <property type="entry name" value="ClpS"/>
</dbReference>
<proteinExistence type="inferred from homology"/>
<dbReference type="Pfam" id="PF02617">
    <property type="entry name" value="ClpS"/>
    <property type="match status" value="1"/>
</dbReference>
<gene>
    <name evidence="1" type="primary">clpS</name>
    <name evidence="3" type="ORF">E5987_04780</name>
</gene>
<dbReference type="InterPro" id="IPR003769">
    <property type="entry name" value="ClpS_core"/>
</dbReference>
<dbReference type="InterPro" id="IPR014719">
    <property type="entry name" value="Ribosomal_bL12_C/ClpS-like"/>
</dbReference>
<dbReference type="GO" id="GO:0030163">
    <property type="term" value="P:protein catabolic process"/>
    <property type="evidence" value="ECO:0007669"/>
    <property type="project" value="InterPro"/>
</dbReference>
<dbReference type="Proteomes" id="UP000472580">
    <property type="component" value="Unassembled WGS sequence"/>
</dbReference>
<organism evidence="3 4">
    <name type="scientific">Parasutterella muris</name>
    <dbReference type="NCBI Taxonomy" id="2565572"/>
    <lineage>
        <taxon>Bacteria</taxon>
        <taxon>Pseudomonadati</taxon>
        <taxon>Pseudomonadota</taxon>
        <taxon>Betaproteobacteria</taxon>
        <taxon>Burkholderiales</taxon>
        <taxon>Sutterellaceae</taxon>
        <taxon>Parasutterella</taxon>
    </lineage>
</organism>
<evidence type="ECO:0000313" key="3">
    <source>
        <dbReference type="EMBL" id="MVX56523.1"/>
    </source>
</evidence>
<name>A0A6L6YII1_9BURK</name>
<comment type="subunit">
    <text evidence="1">Binds to the N-terminal domain of the chaperone ClpA.</text>
</comment>
<evidence type="ECO:0000313" key="4">
    <source>
        <dbReference type="Proteomes" id="UP000472580"/>
    </source>
</evidence>
<keyword evidence="3" id="KW-0645">Protease</keyword>
<dbReference type="HAMAP" id="MF_00302">
    <property type="entry name" value="ClpS"/>
    <property type="match status" value="1"/>
</dbReference>
<dbReference type="SUPFAM" id="SSF54736">
    <property type="entry name" value="ClpS-like"/>
    <property type="match status" value="1"/>
</dbReference>
<keyword evidence="4" id="KW-1185">Reference proteome</keyword>
<dbReference type="GO" id="GO:0006508">
    <property type="term" value="P:proteolysis"/>
    <property type="evidence" value="ECO:0007669"/>
    <property type="project" value="UniProtKB-UniRule"/>
</dbReference>
<accession>A0A6L6YII1</accession>
<sequence>MNSDTEKEQVRVVYAEPEFRMPSLWKVFILNDDVTPMDFVVEVLVSIFGKEHDEALELMYEAHKTGQAQVGTYSKDVAETKIFEVTELAEENGYPLRMKMEK</sequence>
<evidence type="ECO:0000256" key="1">
    <source>
        <dbReference type="HAMAP-Rule" id="MF_00302"/>
    </source>
</evidence>
<evidence type="ECO:0000259" key="2">
    <source>
        <dbReference type="Pfam" id="PF02617"/>
    </source>
</evidence>
<feature type="domain" description="Adaptor protein ClpS core" evidence="2">
    <location>
        <begin position="22"/>
        <end position="98"/>
    </location>
</feature>
<dbReference type="Gene3D" id="3.30.1390.10">
    <property type="match status" value="1"/>
</dbReference>
<dbReference type="OrthoDB" id="9796121at2"/>
<reference evidence="3 4" key="1">
    <citation type="submission" date="2019-12" db="EMBL/GenBank/DDBJ databases">
        <title>Microbes associate with the intestines of laboratory mice.</title>
        <authorList>
            <person name="Navarre W."/>
            <person name="Wong E."/>
        </authorList>
    </citation>
    <scope>NUCLEOTIDE SEQUENCE [LARGE SCALE GENOMIC DNA]</scope>
    <source>
        <strain evidence="3 4">NM82_D38</strain>
    </source>
</reference>
<dbReference type="RefSeq" id="WP_160334957.1">
    <property type="nucleotide sequence ID" value="NZ_CALPCR010000020.1"/>
</dbReference>
<comment type="caution">
    <text evidence="3">The sequence shown here is derived from an EMBL/GenBank/DDBJ whole genome shotgun (WGS) entry which is preliminary data.</text>
</comment>
<comment type="function">
    <text evidence="1">Involved in the modulation of the specificity of the ClpAP-mediated ATP-dependent protein degradation.</text>
</comment>
<dbReference type="GO" id="GO:0008233">
    <property type="term" value="F:peptidase activity"/>
    <property type="evidence" value="ECO:0007669"/>
    <property type="project" value="UniProtKB-KW"/>
</dbReference>
<dbReference type="PANTHER" id="PTHR33473:SF19">
    <property type="entry name" value="ATP-DEPENDENT CLP PROTEASE ADAPTER PROTEIN CLPS"/>
    <property type="match status" value="1"/>
</dbReference>